<protein>
    <submittedName>
        <fullName evidence="1">Uncharacterized protein</fullName>
    </submittedName>
</protein>
<keyword evidence="2" id="KW-1185">Reference proteome</keyword>
<comment type="caution">
    <text evidence="1">The sequence shown here is derived from an EMBL/GenBank/DDBJ whole genome shotgun (WGS) entry which is preliminary data.</text>
</comment>
<accession>A0A8H7DJD4</accession>
<gene>
    <name evidence="1" type="ORF">MSAN_00432600</name>
</gene>
<sequence length="263" mass="29447">MENTVLSAKSSGQWTGYELEVLNISIEEVDAPDFLGSALRDPQTDPILLAHSVLLSNETHPAGPISRENGRFFRYLQDVARFADGPFTEMAITDFCACLLQLLDYDEPECVVHRYDELDMIMCGERVNTTSNVVVMDDDQNHLLLLQVDLPDAEAEPQLIAAAIAAYYHSNRHRQQLGLPTVKAKVFPGIVMTGSAPTFYLIPVSEALEAAVRRGQYPSEPTVVKKLRPTVNDMREYLEKGMESLANRQLIFQLLGAFKQFLQ</sequence>
<proteinExistence type="predicted"/>
<dbReference type="AlphaFoldDB" id="A0A8H7DJD4"/>
<dbReference type="Proteomes" id="UP000623467">
    <property type="component" value="Unassembled WGS sequence"/>
</dbReference>
<name>A0A8H7DJD4_9AGAR</name>
<evidence type="ECO:0000313" key="1">
    <source>
        <dbReference type="EMBL" id="KAF7375447.1"/>
    </source>
</evidence>
<dbReference type="OrthoDB" id="3213671at2759"/>
<dbReference type="EMBL" id="JACAZH010000002">
    <property type="protein sequence ID" value="KAF7375447.1"/>
    <property type="molecule type" value="Genomic_DNA"/>
</dbReference>
<reference evidence="1" key="1">
    <citation type="submission" date="2020-05" db="EMBL/GenBank/DDBJ databases">
        <title>Mycena genomes resolve the evolution of fungal bioluminescence.</title>
        <authorList>
            <person name="Tsai I.J."/>
        </authorList>
    </citation>
    <scope>NUCLEOTIDE SEQUENCE</scope>
    <source>
        <strain evidence="1">160909Yilan</strain>
    </source>
</reference>
<organism evidence="1 2">
    <name type="scientific">Mycena sanguinolenta</name>
    <dbReference type="NCBI Taxonomy" id="230812"/>
    <lineage>
        <taxon>Eukaryota</taxon>
        <taxon>Fungi</taxon>
        <taxon>Dikarya</taxon>
        <taxon>Basidiomycota</taxon>
        <taxon>Agaricomycotina</taxon>
        <taxon>Agaricomycetes</taxon>
        <taxon>Agaricomycetidae</taxon>
        <taxon>Agaricales</taxon>
        <taxon>Marasmiineae</taxon>
        <taxon>Mycenaceae</taxon>
        <taxon>Mycena</taxon>
    </lineage>
</organism>
<evidence type="ECO:0000313" key="2">
    <source>
        <dbReference type="Proteomes" id="UP000623467"/>
    </source>
</evidence>